<dbReference type="OrthoDB" id="9969380at2"/>
<dbReference type="GeneID" id="87583806"/>
<protein>
    <submittedName>
        <fullName evidence="2">Uncharacterized protein</fullName>
    </submittedName>
</protein>
<accession>A0A837KUL5</accession>
<dbReference type="Proteomes" id="UP000035218">
    <property type="component" value="Unassembled WGS sequence"/>
</dbReference>
<dbReference type="RefSeq" id="WP_047067734.1">
    <property type="nucleotide sequence ID" value="NZ_BJOL01000013.1"/>
</dbReference>
<dbReference type="AlphaFoldDB" id="A0A837KUL5"/>
<keyword evidence="4" id="KW-1185">Reference proteome</keyword>
<reference evidence="2 3" key="1">
    <citation type="submission" date="2015-05" db="EMBL/GenBank/DDBJ databases">
        <title>Genome sequencing project for genomic taxonomy and phylogenomics of Bacillus-like bacteria.</title>
        <authorList>
            <person name="Liu B."/>
            <person name="Wang J."/>
            <person name="Zhu Y."/>
            <person name="Liu G."/>
            <person name="Chen Q."/>
            <person name="Chen Z."/>
            <person name="Lan J."/>
            <person name="Che J."/>
            <person name="Ge C."/>
            <person name="Shi H."/>
            <person name="Pan Z."/>
            <person name="Liu X."/>
        </authorList>
    </citation>
    <scope>NUCLEOTIDE SEQUENCE [LARGE SCALE GENOMIC DNA]</scope>
    <source>
        <strain evidence="2 3">DSM 9885</strain>
    </source>
</reference>
<dbReference type="EMBL" id="BJOL01000013">
    <property type="protein sequence ID" value="GED58075.1"/>
    <property type="molecule type" value="Genomic_DNA"/>
</dbReference>
<evidence type="ECO:0000313" key="2">
    <source>
        <dbReference type="EMBL" id="KLI00672.1"/>
    </source>
</evidence>
<dbReference type="EMBL" id="LDCN01000001">
    <property type="protein sequence ID" value="KLI00672.1"/>
    <property type="molecule type" value="Genomic_DNA"/>
</dbReference>
<organism evidence="2 3">
    <name type="scientific">Brevibacillus formosus</name>
    <dbReference type="NCBI Taxonomy" id="54913"/>
    <lineage>
        <taxon>Bacteria</taxon>
        <taxon>Bacillati</taxon>
        <taxon>Bacillota</taxon>
        <taxon>Bacilli</taxon>
        <taxon>Bacillales</taxon>
        <taxon>Paenibacillaceae</taxon>
        <taxon>Brevibacillus</taxon>
    </lineage>
</organism>
<name>A0A837KUL5_9BACL</name>
<dbReference type="Proteomes" id="UP000319498">
    <property type="component" value="Unassembled WGS sequence"/>
</dbReference>
<sequence>MDYLLRFPSKSGVPLRLPQSVITILPQRNLQEDFFMEDKQRISLLLLKPLLGLANLAGV</sequence>
<evidence type="ECO:0000313" key="3">
    <source>
        <dbReference type="Proteomes" id="UP000035218"/>
    </source>
</evidence>
<comment type="caution">
    <text evidence="2">The sequence shown here is derived from an EMBL/GenBank/DDBJ whole genome shotgun (WGS) entry which is preliminary data.</text>
</comment>
<reference evidence="1 4" key="2">
    <citation type="submission" date="2019-06" db="EMBL/GenBank/DDBJ databases">
        <title>Whole genome shotgun sequence of Brevibacillus formosus NBRC 15716.</title>
        <authorList>
            <person name="Hosoyama A."/>
            <person name="Uohara A."/>
            <person name="Ohji S."/>
            <person name="Ichikawa N."/>
        </authorList>
    </citation>
    <scope>NUCLEOTIDE SEQUENCE [LARGE SCALE GENOMIC DNA]</scope>
    <source>
        <strain evidence="1 4">NBRC 15716</strain>
    </source>
</reference>
<evidence type="ECO:0000313" key="4">
    <source>
        <dbReference type="Proteomes" id="UP000319498"/>
    </source>
</evidence>
<evidence type="ECO:0000313" key="1">
    <source>
        <dbReference type="EMBL" id="GED58075.1"/>
    </source>
</evidence>
<proteinExistence type="predicted"/>
<gene>
    <name evidence="2" type="ORF">AA984_01825</name>
    <name evidence="1" type="ORF">BFO01nite_22070</name>
</gene>